<gene>
    <name evidence="8" type="ORF">BXY39_2241</name>
</gene>
<dbReference type="GO" id="GO:0008176">
    <property type="term" value="F:tRNA (guanine(46)-N7)-methyltransferase activity"/>
    <property type="evidence" value="ECO:0007669"/>
    <property type="project" value="UniProtKB-EC"/>
</dbReference>
<sequence length="272" mass="30720">MGAIFFSFTSLRYFYYADRRHIHRHQTSIMGKRQAVQRRSRHIVSNQAGPHERLAETVRTHLTHPFQKPVQPHTRAAFEHLQACLTAAGAAPDVDRALILDACCGVGDSSRHLAVRHPDCRVIGVDRSAHRLARHRDGRLPDNLILLRADLVDLYRLMRGAGWRLARHCLFYPNPYPKAAHLGRRWHGSPVFPDMLALGGMLEVRSNWRVYVDEFAGALRLCGIEATVEPWTADSPVTAFERKYRDSGHGLWRLCADVNGFAGAAVPPPLNF</sequence>
<comment type="caution">
    <text evidence="8">The sequence shown here is derived from an EMBL/GenBank/DDBJ whole genome shotgun (WGS) entry which is preliminary data.</text>
</comment>
<dbReference type="InterPro" id="IPR003358">
    <property type="entry name" value="tRNA_(Gua-N-7)_MeTrfase_Trmb"/>
</dbReference>
<dbReference type="PROSITE" id="PS51625">
    <property type="entry name" value="SAM_MT_TRMB"/>
    <property type="match status" value="1"/>
</dbReference>
<comment type="catalytic activity">
    <reaction evidence="1">
        <text>guanosine(46) in tRNA + S-adenosyl-L-methionine = N(7)-methylguanosine(46) in tRNA + S-adenosyl-L-homocysteine</text>
        <dbReference type="Rhea" id="RHEA:42708"/>
        <dbReference type="Rhea" id="RHEA-COMP:10188"/>
        <dbReference type="Rhea" id="RHEA-COMP:10189"/>
        <dbReference type="ChEBI" id="CHEBI:57856"/>
        <dbReference type="ChEBI" id="CHEBI:59789"/>
        <dbReference type="ChEBI" id="CHEBI:74269"/>
        <dbReference type="ChEBI" id="CHEBI:74480"/>
        <dbReference type="EC" id="2.1.1.33"/>
    </reaction>
</comment>
<comment type="function">
    <text evidence="2">Catalyzes the formation of N(7)-methylguanine at position 46 (m7G46) in tRNA.</text>
</comment>
<evidence type="ECO:0000256" key="6">
    <source>
        <dbReference type="ARBA" id="ARBA00022691"/>
    </source>
</evidence>
<evidence type="ECO:0000256" key="5">
    <source>
        <dbReference type="ARBA" id="ARBA00022679"/>
    </source>
</evidence>
<evidence type="ECO:0000256" key="2">
    <source>
        <dbReference type="ARBA" id="ARBA00003015"/>
    </source>
</evidence>
<dbReference type="EMBL" id="REFR01000011">
    <property type="protein sequence ID" value="RMB08145.1"/>
    <property type="molecule type" value="Genomic_DNA"/>
</dbReference>
<organism evidence="8 9">
    <name type="scientific">Eilatimonas milleporae</name>
    <dbReference type="NCBI Taxonomy" id="911205"/>
    <lineage>
        <taxon>Bacteria</taxon>
        <taxon>Pseudomonadati</taxon>
        <taxon>Pseudomonadota</taxon>
        <taxon>Alphaproteobacteria</taxon>
        <taxon>Kordiimonadales</taxon>
        <taxon>Kordiimonadaceae</taxon>
        <taxon>Eilatimonas</taxon>
    </lineage>
</organism>
<evidence type="ECO:0000256" key="1">
    <source>
        <dbReference type="ARBA" id="ARBA00000142"/>
    </source>
</evidence>
<reference evidence="8 9" key="1">
    <citation type="submission" date="2018-10" db="EMBL/GenBank/DDBJ databases">
        <title>Genomic Encyclopedia of Archaeal and Bacterial Type Strains, Phase II (KMG-II): from individual species to whole genera.</title>
        <authorList>
            <person name="Goeker M."/>
        </authorList>
    </citation>
    <scope>NUCLEOTIDE SEQUENCE [LARGE SCALE GENOMIC DNA]</scope>
    <source>
        <strain evidence="8 9">DSM 25217</strain>
    </source>
</reference>
<dbReference type="Pfam" id="PF02390">
    <property type="entry name" value="Methyltransf_4"/>
    <property type="match status" value="1"/>
</dbReference>
<dbReference type="SUPFAM" id="SSF53335">
    <property type="entry name" value="S-adenosyl-L-methionine-dependent methyltransferases"/>
    <property type="match status" value="1"/>
</dbReference>
<protein>
    <recommendedName>
        <fullName evidence="3">tRNA (guanine(46)-N(7))-methyltransferase</fullName>
        <ecNumber evidence="3">2.1.1.33</ecNumber>
    </recommendedName>
</protein>
<keyword evidence="6" id="KW-0949">S-adenosyl-L-methionine</keyword>
<dbReference type="EC" id="2.1.1.33" evidence="3"/>
<dbReference type="InterPro" id="IPR029063">
    <property type="entry name" value="SAM-dependent_MTases_sf"/>
</dbReference>
<evidence type="ECO:0000313" key="9">
    <source>
        <dbReference type="Proteomes" id="UP000271227"/>
    </source>
</evidence>
<dbReference type="Proteomes" id="UP000271227">
    <property type="component" value="Unassembled WGS sequence"/>
</dbReference>
<keyword evidence="4 8" id="KW-0489">Methyltransferase</keyword>
<proteinExistence type="predicted"/>
<accession>A0A3M0CGS3</accession>
<keyword evidence="9" id="KW-1185">Reference proteome</keyword>
<dbReference type="CDD" id="cd02440">
    <property type="entry name" value="AdoMet_MTases"/>
    <property type="match status" value="1"/>
</dbReference>
<evidence type="ECO:0000313" key="8">
    <source>
        <dbReference type="EMBL" id="RMB08145.1"/>
    </source>
</evidence>
<keyword evidence="7" id="KW-0819">tRNA processing</keyword>
<keyword evidence="5" id="KW-0808">Transferase</keyword>
<name>A0A3M0CGS3_9PROT</name>
<dbReference type="AlphaFoldDB" id="A0A3M0CGS3"/>
<evidence type="ECO:0000256" key="7">
    <source>
        <dbReference type="ARBA" id="ARBA00022694"/>
    </source>
</evidence>
<evidence type="ECO:0000256" key="3">
    <source>
        <dbReference type="ARBA" id="ARBA00011977"/>
    </source>
</evidence>
<dbReference type="Gene3D" id="3.40.50.150">
    <property type="entry name" value="Vaccinia Virus protein VP39"/>
    <property type="match status" value="1"/>
</dbReference>
<evidence type="ECO:0000256" key="4">
    <source>
        <dbReference type="ARBA" id="ARBA00022603"/>
    </source>
</evidence>
<dbReference type="InParanoid" id="A0A3M0CGS3"/>